<dbReference type="PANTHER" id="PTHR10458:SF22">
    <property type="entry name" value="PEPTIDE DEFORMYLASE"/>
    <property type="match status" value="1"/>
</dbReference>
<dbReference type="HAMAP" id="MF_00163">
    <property type="entry name" value="Pep_deformylase"/>
    <property type="match status" value="1"/>
</dbReference>
<dbReference type="EMBL" id="SSND01000001">
    <property type="protein sequence ID" value="THD85301.1"/>
    <property type="molecule type" value="Genomic_DNA"/>
</dbReference>
<dbReference type="Gene3D" id="3.90.45.10">
    <property type="entry name" value="Peptide deformylase"/>
    <property type="match status" value="1"/>
</dbReference>
<dbReference type="GO" id="GO:0042586">
    <property type="term" value="F:peptide deformylase activity"/>
    <property type="evidence" value="ECO:0007669"/>
    <property type="project" value="UniProtKB-UniRule"/>
</dbReference>
<sequence length="163" mass="18125">MAVLPIVRWPDARLTTRCAEVGADEDVRDLVRDMLDTMYDAPGRGLAAPQVGVLKRLFVMDVTWKEGHPDPVVMINPDILWMSEERSIGPEGCLSLPGIAPEVKRAERIRVRWTDLEGQQAEAEFSGFAAICVQHEFDHLDGIVTLMRLSPQARASAEAAYLL</sequence>
<protein>
    <recommendedName>
        <fullName evidence="2">Peptide deformylase</fullName>
        <shortName evidence="2">PDF</shortName>
        <ecNumber evidence="2">3.5.1.88</ecNumber>
    </recommendedName>
    <alternativeName>
        <fullName evidence="2">Polypeptide deformylase</fullName>
    </alternativeName>
</protein>
<evidence type="ECO:0000256" key="1">
    <source>
        <dbReference type="ARBA" id="ARBA00010759"/>
    </source>
</evidence>
<dbReference type="PRINTS" id="PR01576">
    <property type="entry name" value="PDEFORMYLASE"/>
</dbReference>
<dbReference type="Pfam" id="PF01327">
    <property type="entry name" value="Pep_deformylase"/>
    <property type="match status" value="1"/>
</dbReference>
<dbReference type="SUPFAM" id="SSF56420">
    <property type="entry name" value="Peptide deformylase"/>
    <property type="match status" value="1"/>
</dbReference>
<keyword evidence="2" id="KW-0479">Metal-binding</keyword>
<comment type="similarity">
    <text evidence="1 2">Belongs to the polypeptide deformylase family.</text>
</comment>
<dbReference type="InterPro" id="IPR023635">
    <property type="entry name" value="Peptide_deformylase"/>
</dbReference>
<gene>
    <name evidence="2 3" type="primary">def</name>
    <name evidence="3" type="ORF">E7811_06250</name>
</gene>
<reference evidence="3 4" key="1">
    <citation type="submission" date="2019-04" db="EMBL/GenBank/DDBJ databases">
        <title>Draft genome sequence of Gemmobacter aestuarii sp. nov.</title>
        <authorList>
            <person name="Hameed A."/>
            <person name="Lin S.-Y."/>
            <person name="Shahina M."/>
            <person name="Lai W.-A."/>
            <person name="Young C.-C."/>
        </authorList>
    </citation>
    <scope>NUCLEOTIDE SEQUENCE [LARGE SCALE GENOMIC DNA]</scope>
    <source>
        <strain evidence="3 4">CC-PW-75</strain>
    </source>
</reference>
<feature type="binding site" evidence="2">
    <location>
        <position position="139"/>
    </location>
    <ligand>
        <name>Fe cation</name>
        <dbReference type="ChEBI" id="CHEBI:24875"/>
    </ligand>
</feature>
<feature type="binding site" evidence="2">
    <location>
        <position position="93"/>
    </location>
    <ligand>
        <name>Fe cation</name>
        <dbReference type="ChEBI" id="CHEBI:24875"/>
    </ligand>
</feature>
<name>A0A4S3MUS8_9RHOB</name>
<keyword evidence="2 3" id="KW-0378">Hydrolase</keyword>
<dbReference type="NCBIfam" id="NF001159">
    <property type="entry name" value="PRK00150.1-3"/>
    <property type="match status" value="1"/>
</dbReference>
<dbReference type="PANTHER" id="PTHR10458">
    <property type="entry name" value="PEPTIDE DEFORMYLASE"/>
    <property type="match status" value="1"/>
</dbReference>
<dbReference type="InterPro" id="IPR036821">
    <property type="entry name" value="Peptide_deformylase_sf"/>
</dbReference>
<dbReference type="EC" id="3.5.1.88" evidence="2"/>
<proteinExistence type="inferred from homology"/>
<evidence type="ECO:0000313" key="3">
    <source>
        <dbReference type="EMBL" id="THD85301.1"/>
    </source>
</evidence>
<dbReference type="AlphaFoldDB" id="A0A4S3MUS8"/>
<dbReference type="OrthoDB" id="9804313at2"/>
<dbReference type="GO" id="GO:0006412">
    <property type="term" value="P:translation"/>
    <property type="evidence" value="ECO:0007669"/>
    <property type="project" value="UniProtKB-UniRule"/>
</dbReference>
<organism evidence="3 4">
    <name type="scientific">Aliigemmobacter aestuarii</name>
    <dbReference type="NCBI Taxonomy" id="1445661"/>
    <lineage>
        <taxon>Bacteria</taxon>
        <taxon>Pseudomonadati</taxon>
        <taxon>Pseudomonadota</taxon>
        <taxon>Alphaproteobacteria</taxon>
        <taxon>Rhodobacterales</taxon>
        <taxon>Paracoccaceae</taxon>
        <taxon>Aliigemmobacter</taxon>
    </lineage>
</organism>
<evidence type="ECO:0000313" key="4">
    <source>
        <dbReference type="Proteomes" id="UP000309450"/>
    </source>
</evidence>
<accession>A0A4S3MUS8</accession>
<keyword evidence="2" id="KW-0408">Iron</keyword>
<comment type="cofactor">
    <cofactor evidence="2">
        <name>Fe(2+)</name>
        <dbReference type="ChEBI" id="CHEBI:29033"/>
    </cofactor>
    <text evidence="2">Binds 1 Fe(2+) ion.</text>
</comment>
<dbReference type="Proteomes" id="UP000309450">
    <property type="component" value="Unassembled WGS sequence"/>
</dbReference>
<evidence type="ECO:0000256" key="2">
    <source>
        <dbReference type="HAMAP-Rule" id="MF_00163"/>
    </source>
</evidence>
<comment type="function">
    <text evidence="2">Removes the formyl group from the N-terminal Met of newly synthesized proteins. Requires at least a dipeptide for an efficient rate of reaction. N-terminal L-methionine is a prerequisite for activity but the enzyme has broad specificity at other positions.</text>
</comment>
<dbReference type="CDD" id="cd00487">
    <property type="entry name" value="Pep_deformylase"/>
    <property type="match status" value="1"/>
</dbReference>
<dbReference type="NCBIfam" id="TIGR00079">
    <property type="entry name" value="pept_deformyl"/>
    <property type="match status" value="1"/>
</dbReference>
<feature type="binding site" evidence="2">
    <location>
        <position position="135"/>
    </location>
    <ligand>
        <name>Fe cation</name>
        <dbReference type="ChEBI" id="CHEBI:24875"/>
    </ligand>
</feature>
<feature type="active site" evidence="2">
    <location>
        <position position="136"/>
    </location>
</feature>
<dbReference type="PIRSF" id="PIRSF004749">
    <property type="entry name" value="Pep_def"/>
    <property type="match status" value="1"/>
</dbReference>
<comment type="catalytic activity">
    <reaction evidence="2">
        <text>N-terminal N-formyl-L-methionyl-[peptide] + H2O = N-terminal L-methionyl-[peptide] + formate</text>
        <dbReference type="Rhea" id="RHEA:24420"/>
        <dbReference type="Rhea" id="RHEA-COMP:10639"/>
        <dbReference type="Rhea" id="RHEA-COMP:10640"/>
        <dbReference type="ChEBI" id="CHEBI:15377"/>
        <dbReference type="ChEBI" id="CHEBI:15740"/>
        <dbReference type="ChEBI" id="CHEBI:49298"/>
        <dbReference type="ChEBI" id="CHEBI:64731"/>
        <dbReference type="EC" id="3.5.1.88"/>
    </reaction>
</comment>
<comment type="caution">
    <text evidence="3">The sequence shown here is derived from an EMBL/GenBank/DDBJ whole genome shotgun (WGS) entry which is preliminary data.</text>
</comment>
<dbReference type="GO" id="GO:0046872">
    <property type="term" value="F:metal ion binding"/>
    <property type="evidence" value="ECO:0007669"/>
    <property type="project" value="UniProtKB-KW"/>
</dbReference>
<keyword evidence="2" id="KW-0648">Protein biosynthesis</keyword>
<dbReference type="RefSeq" id="WP_136393675.1">
    <property type="nucleotide sequence ID" value="NZ_SSND01000001.1"/>
</dbReference>
<keyword evidence="4" id="KW-1185">Reference proteome</keyword>